<evidence type="ECO:0000256" key="1">
    <source>
        <dbReference type="SAM" id="MobiDB-lite"/>
    </source>
</evidence>
<feature type="compositionally biased region" description="Polar residues" evidence="1">
    <location>
        <begin position="12"/>
        <end position="22"/>
    </location>
</feature>
<dbReference type="RefSeq" id="XP_033660907.1">
    <property type="nucleotide sequence ID" value="XM_033809555.1"/>
</dbReference>
<dbReference type="PANTHER" id="PTHR33112:SF10">
    <property type="entry name" value="TOL"/>
    <property type="match status" value="1"/>
</dbReference>
<dbReference type="EMBL" id="ML993631">
    <property type="protein sequence ID" value="KAF2160018.1"/>
    <property type="molecule type" value="Genomic_DNA"/>
</dbReference>
<reference evidence="3" key="1">
    <citation type="journal article" date="2020" name="Stud. Mycol.">
        <title>101 Dothideomycetes genomes: a test case for predicting lifestyles and emergence of pathogens.</title>
        <authorList>
            <person name="Haridas S."/>
            <person name="Albert R."/>
            <person name="Binder M."/>
            <person name="Bloem J."/>
            <person name="Labutti K."/>
            <person name="Salamov A."/>
            <person name="Andreopoulos B."/>
            <person name="Baker S."/>
            <person name="Barry K."/>
            <person name="Bills G."/>
            <person name="Bluhm B."/>
            <person name="Cannon C."/>
            <person name="Castanera R."/>
            <person name="Culley D."/>
            <person name="Daum C."/>
            <person name="Ezra D."/>
            <person name="Gonzalez J."/>
            <person name="Henrissat B."/>
            <person name="Kuo A."/>
            <person name="Liang C."/>
            <person name="Lipzen A."/>
            <person name="Lutzoni F."/>
            <person name="Magnuson J."/>
            <person name="Mondo S."/>
            <person name="Nolan M."/>
            <person name="Ohm R."/>
            <person name="Pangilinan J."/>
            <person name="Park H.-J."/>
            <person name="Ramirez L."/>
            <person name="Alfaro M."/>
            <person name="Sun H."/>
            <person name="Tritt A."/>
            <person name="Yoshinaga Y."/>
            <person name="Zwiers L.-H."/>
            <person name="Turgeon B."/>
            <person name="Goodwin S."/>
            <person name="Spatafora J."/>
            <person name="Crous P."/>
            <person name="Grigoriev I."/>
        </authorList>
    </citation>
    <scope>NUCLEOTIDE SEQUENCE</scope>
    <source>
        <strain evidence="3">ATCC 36951</strain>
    </source>
</reference>
<dbReference type="AlphaFoldDB" id="A0A6A6C173"/>
<dbReference type="Pfam" id="PF06985">
    <property type="entry name" value="HET"/>
    <property type="match status" value="1"/>
</dbReference>
<dbReference type="Proteomes" id="UP000799537">
    <property type="component" value="Unassembled WGS sequence"/>
</dbReference>
<organism evidence="3 4">
    <name type="scientific">Zasmidium cellare ATCC 36951</name>
    <dbReference type="NCBI Taxonomy" id="1080233"/>
    <lineage>
        <taxon>Eukaryota</taxon>
        <taxon>Fungi</taxon>
        <taxon>Dikarya</taxon>
        <taxon>Ascomycota</taxon>
        <taxon>Pezizomycotina</taxon>
        <taxon>Dothideomycetes</taxon>
        <taxon>Dothideomycetidae</taxon>
        <taxon>Mycosphaerellales</taxon>
        <taxon>Mycosphaerellaceae</taxon>
        <taxon>Zasmidium</taxon>
    </lineage>
</organism>
<name>A0A6A6C173_ZASCE</name>
<evidence type="ECO:0000259" key="2">
    <source>
        <dbReference type="Pfam" id="PF06985"/>
    </source>
</evidence>
<accession>A0A6A6C173</accession>
<feature type="region of interest" description="Disordered" evidence="1">
    <location>
        <begin position="1"/>
        <end position="32"/>
    </location>
</feature>
<dbReference type="OrthoDB" id="5386922at2759"/>
<dbReference type="PANTHER" id="PTHR33112">
    <property type="entry name" value="DOMAIN PROTEIN, PUTATIVE-RELATED"/>
    <property type="match status" value="1"/>
</dbReference>
<sequence>MPRHSSSREDQTASMQNEVQQASDEDLQSETSDFAATLGCKPELFQQEIRHIPSATAIAVPERIAEDPGCTCDGLFVEFLAVRRRPNCPLGRPETFFTTSTTLADFMATASSCQVCNFIKGQIPDEPHPGFPWREYERELISFSYSGGDYIEVTIDLNVGSRPIREFAVVPVLDSDLGDAAQHDLIRFVQKSPKNEAAIQLLKQWLRRCEEHPACSVEESQRHLPYRVLDVGTDLAPTVKLHTSDHDASPYVALSYCWGGYKGIMLTRSCIEAFRQGINENKLPQTYKDAIWLARKLNVRYLWIDALCIVQDDGEEWAVECSKMKDVYRNALLTIAASNAVSATCGFLGDREDHETARPRCGSITHWDKTVSFYLEPPGSRVEIGNLHHVRYGKLRAQPLASRGWAVQERLLSRRVVHFTLTGMIWQCVEATRTEDGLRGRPQKCVASIGRSDAWRAWLKIVQDYSACRLSKPSDRLPAIAGVSNALSATTRDAIIFGHWEKNMVLTLLWERSHEAQQALLGNGRNPSYLAPSWSWASMVSPVYFRPDLPEFYDWSRAKLLADVRKLPIQQVSPYLENLGEEGALWINGPVLSGRLGGLESAHFWHLDIQVEFDQFPHHTLHIWLSLDDLPPEAGFIEDCTFAPLVLSGLLSGSTECVGLLLKRIDERTTHYRRIGIFYSRDPIFHENELLSPKRDVCLV</sequence>
<protein>
    <recommendedName>
        <fullName evidence="2">Heterokaryon incompatibility domain-containing protein</fullName>
    </recommendedName>
</protein>
<gene>
    <name evidence="3" type="ORF">M409DRAFT_29625</name>
</gene>
<feature type="compositionally biased region" description="Basic and acidic residues" evidence="1">
    <location>
        <begin position="1"/>
        <end position="11"/>
    </location>
</feature>
<evidence type="ECO:0000313" key="3">
    <source>
        <dbReference type="EMBL" id="KAF2160018.1"/>
    </source>
</evidence>
<feature type="domain" description="Heterokaryon incompatibility" evidence="2">
    <location>
        <begin position="251"/>
        <end position="409"/>
    </location>
</feature>
<evidence type="ECO:0000313" key="4">
    <source>
        <dbReference type="Proteomes" id="UP000799537"/>
    </source>
</evidence>
<keyword evidence="4" id="KW-1185">Reference proteome</keyword>
<proteinExistence type="predicted"/>
<dbReference type="InterPro" id="IPR010730">
    <property type="entry name" value="HET"/>
</dbReference>
<dbReference type="GeneID" id="54562827"/>